<evidence type="ECO:0000313" key="4">
    <source>
        <dbReference type="EMBL" id="CAI9604029.1"/>
    </source>
</evidence>
<dbReference type="InterPro" id="IPR001079">
    <property type="entry name" value="Galectin_CRD"/>
</dbReference>
<gene>
    <name evidence="4" type="ORF">SPARVUS_LOCUS13408423</name>
</gene>
<dbReference type="CDD" id="cd00070">
    <property type="entry name" value="GLECT"/>
    <property type="match status" value="1"/>
</dbReference>
<feature type="domain" description="Galectin" evidence="3">
    <location>
        <begin position="5"/>
        <end position="115"/>
    </location>
</feature>
<protein>
    <recommendedName>
        <fullName evidence="2">Galectin</fullName>
    </recommendedName>
</protein>
<evidence type="ECO:0000259" key="3">
    <source>
        <dbReference type="PROSITE" id="PS51304"/>
    </source>
</evidence>
<evidence type="ECO:0000256" key="2">
    <source>
        <dbReference type="RuleBase" id="RU102079"/>
    </source>
</evidence>
<feature type="non-terminal residue" evidence="4">
    <location>
        <position position="1"/>
    </location>
</feature>
<dbReference type="Pfam" id="PF00337">
    <property type="entry name" value="Gal-bind_lectin"/>
    <property type="match status" value="1"/>
</dbReference>
<accession>A0ABN9G462</accession>
<reference evidence="4" key="1">
    <citation type="submission" date="2023-05" db="EMBL/GenBank/DDBJ databases">
        <authorList>
            <person name="Stuckert A."/>
        </authorList>
    </citation>
    <scope>NUCLEOTIDE SEQUENCE</scope>
</reference>
<proteinExistence type="predicted"/>
<dbReference type="SUPFAM" id="SSF49899">
    <property type="entry name" value="Concanavalin A-like lectins/glucanases"/>
    <property type="match status" value="1"/>
</dbReference>
<dbReference type="EMBL" id="CATNWA010017914">
    <property type="protein sequence ID" value="CAI9604029.1"/>
    <property type="molecule type" value="Genomic_DNA"/>
</dbReference>
<dbReference type="Gene3D" id="2.60.120.200">
    <property type="match status" value="1"/>
</dbReference>
<comment type="caution">
    <text evidence="4">The sequence shown here is derived from an EMBL/GenBank/DDBJ whole genome shotgun (WGS) entry which is preliminary data.</text>
</comment>
<evidence type="ECO:0000313" key="5">
    <source>
        <dbReference type="Proteomes" id="UP001162483"/>
    </source>
</evidence>
<dbReference type="SMART" id="SM00276">
    <property type="entry name" value="GLECT"/>
    <property type="match status" value="1"/>
</dbReference>
<sequence>LSIQTVTFYNIGLKPGHSVEVKGFIPEDCEVFVINLGTDGKNLVLHFCPRFNNVGDQLTVILNSKVDDVWGEEQRESFFPFAQGSDTTVCLQWEGQEKWWMGQSGITVHIGHISL</sequence>
<name>A0ABN9G462_9NEOB</name>
<dbReference type="Proteomes" id="UP001162483">
    <property type="component" value="Unassembled WGS sequence"/>
</dbReference>
<dbReference type="InterPro" id="IPR044156">
    <property type="entry name" value="Galectin-like"/>
</dbReference>
<dbReference type="InterPro" id="IPR013320">
    <property type="entry name" value="ConA-like_dom_sf"/>
</dbReference>
<dbReference type="SMART" id="SM00908">
    <property type="entry name" value="Gal-bind_lectin"/>
    <property type="match status" value="1"/>
</dbReference>
<dbReference type="PANTHER" id="PTHR11346:SF97">
    <property type="entry name" value="GALECTIN-1"/>
    <property type="match status" value="1"/>
</dbReference>
<keyword evidence="5" id="KW-1185">Reference proteome</keyword>
<organism evidence="4 5">
    <name type="scientific">Staurois parvus</name>
    <dbReference type="NCBI Taxonomy" id="386267"/>
    <lineage>
        <taxon>Eukaryota</taxon>
        <taxon>Metazoa</taxon>
        <taxon>Chordata</taxon>
        <taxon>Craniata</taxon>
        <taxon>Vertebrata</taxon>
        <taxon>Euteleostomi</taxon>
        <taxon>Amphibia</taxon>
        <taxon>Batrachia</taxon>
        <taxon>Anura</taxon>
        <taxon>Neobatrachia</taxon>
        <taxon>Ranoidea</taxon>
        <taxon>Ranidae</taxon>
        <taxon>Staurois</taxon>
    </lineage>
</organism>
<dbReference type="PANTHER" id="PTHR11346">
    <property type="entry name" value="GALECTIN"/>
    <property type="match status" value="1"/>
</dbReference>
<dbReference type="PROSITE" id="PS51304">
    <property type="entry name" value="GALECTIN"/>
    <property type="match status" value="1"/>
</dbReference>
<evidence type="ECO:0000256" key="1">
    <source>
        <dbReference type="ARBA" id="ARBA00022734"/>
    </source>
</evidence>
<keyword evidence="1 2" id="KW-0430">Lectin</keyword>